<protein>
    <submittedName>
        <fullName evidence="7">AMP-dependent synthetase</fullName>
    </submittedName>
</protein>
<keyword evidence="3" id="KW-0547">Nucleotide-binding</keyword>
<dbReference type="STRING" id="1352936.M878_24225"/>
<dbReference type="InterPro" id="IPR045851">
    <property type="entry name" value="AMP-bd_C_sf"/>
</dbReference>
<dbReference type="InterPro" id="IPR020845">
    <property type="entry name" value="AMP-binding_CS"/>
</dbReference>
<dbReference type="HOGENOM" id="CLU_000022_59_2_11"/>
<dbReference type="Gene3D" id="3.30.300.30">
    <property type="match status" value="1"/>
</dbReference>
<evidence type="ECO:0000313" key="8">
    <source>
        <dbReference type="Proteomes" id="UP000017984"/>
    </source>
</evidence>
<gene>
    <name evidence="7" type="ORF">M878_24225</name>
</gene>
<feature type="domain" description="AMP-binding enzyme C-terminal" evidence="6">
    <location>
        <begin position="436"/>
        <end position="513"/>
    </location>
</feature>
<keyword evidence="8" id="KW-1185">Reference proteome</keyword>
<accession>V6KFA7</accession>
<dbReference type="Gene3D" id="3.40.50.12780">
    <property type="entry name" value="N-terminal domain of ligase-like"/>
    <property type="match status" value="1"/>
</dbReference>
<dbReference type="OrthoDB" id="9803968at2"/>
<dbReference type="RefSeq" id="WP_023549409.1">
    <property type="nucleotide sequence ID" value="NZ_CM002285.1"/>
</dbReference>
<comment type="caution">
    <text evidence="7">The sequence shown here is derived from an EMBL/GenBank/DDBJ whole genome shotgun (WGS) entry which is preliminary data.</text>
</comment>
<evidence type="ECO:0000259" key="6">
    <source>
        <dbReference type="Pfam" id="PF13193"/>
    </source>
</evidence>
<organism evidence="7 8">
    <name type="scientific">Streptomyces roseochromogenus subsp. oscitans DS 12.976</name>
    <dbReference type="NCBI Taxonomy" id="1352936"/>
    <lineage>
        <taxon>Bacteria</taxon>
        <taxon>Bacillati</taxon>
        <taxon>Actinomycetota</taxon>
        <taxon>Actinomycetes</taxon>
        <taxon>Kitasatosporales</taxon>
        <taxon>Streptomycetaceae</taxon>
        <taxon>Streptomyces</taxon>
    </lineage>
</organism>
<reference evidence="7 8" key="1">
    <citation type="journal article" date="2014" name="Genome Announc.">
        <title>Draft Genome Sequence of Streptomyces roseochromogenes subsp. oscitans DS 12.976, Producer of the Aminocoumarin Antibiotic Clorobiocin.</title>
        <authorList>
            <person name="Ruckert C."/>
            <person name="Kalinowski J."/>
            <person name="Heide L."/>
            <person name="Apel A.K."/>
        </authorList>
    </citation>
    <scope>NUCLEOTIDE SEQUENCE [LARGE SCALE GENOMIC DNA]</scope>
    <source>
        <strain evidence="7 8">DS 12.976</strain>
    </source>
</reference>
<dbReference type="PATRIC" id="fig|1352936.5.peg.5047"/>
<comment type="similarity">
    <text evidence="1">Belongs to the ATP-dependent AMP-binding enzyme family.</text>
</comment>
<dbReference type="EMBL" id="AWQX01000209">
    <property type="protein sequence ID" value="EST27659.1"/>
    <property type="molecule type" value="Genomic_DNA"/>
</dbReference>
<dbReference type="Proteomes" id="UP000017984">
    <property type="component" value="Chromosome"/>
</dbReference>
<dbReference type="GO" id="GO:0005524">
    <property type="term" value="F:ATP binding"/>
    <property type="evidence" value="ECO:0007669"/>
    <property type="project" value="UniProtKB-KW"/>
</dbReference>
<evidence type="ECO:0000256" key="2">
    <source>
        <dbReference type="ARBA" id="ARBA00022598"/>
    </source>
</evidence>
<dbReference type="Pfam" id="PF13193">
    <property type="entry name" value="AMP-binding_C"/>
    <property type="match status" value="1"/>
</dbReference>
<dbReference type="GO" id="GO:0016405">
    <property type="term" value="F:CoA-ligase activity"/>
    <property type="evidence" value="ECO:0007669"/>
    <property type="project" value="TreeGrafter"/>
</dbReference>
<dbReference type="SUPFAM" id="SSF56801">
    <property type="entry name" value="Acetyl-CoA synthetase-like"/>
    <property type="match status" value="1"/>
</dbReference>
<dbReference type="InterPro" id="IPR042099">
    <property type="entry name" value="ANL_N_sf"/>
</dbReference>
<name>V6KFA7_STRRC</name>
<evidence type="ECO:0000259" key="5">
    <source>
        <dbReference type="Pfam" id="PF00501"/>
    </source>
</evidence>
<evidence type="ECO:0000256" key="4">
    <source>
        <dbReference type="ARBA" id="ARBA00022840"/>
    </source>
</evidence>
<feature type="domain" description="AMP-dependent synthetase/ligase" evidence="5">
    <location>
        <begin position="23"/>
        <end position="385"/>
    </location>
</feature>
<dbReference type="InterPro" id="IPR025110">
    <property type="entry name" value="AMP-bd_C"/>
</dbReference>
<evidence type="ECO:0000256" key="1">
    <source>
        <dbReference type="ARBA" id="ARBA00006432"/>
    </source>
</evidence>
<sequence length="526" mass="56034">MFRSEYADVPPVELPIHDAVLGHAADFGDRPALIDGTDGTILTYAQVNRFHRRIAAGLADAGVGKGDVLALHSPNTIAFPTAFYAATRAGASVTTVHPLATPEEFAKQLGDSGARWIVTVSPLLETARRAAELAGGVGEIFVCDSASGHRSLIDMLATTAPEPRLAFDPAEDIAALPYSSGTTGGPKGVMLTHRQIATNLAQLEPAVAMAPGERILAVLPFFHIYGLTALMNAPLRKGATVVVLPRFDLETFLAAIENHRITGLYVAPPIVLALAKHPAVTRYDLSSLKYVLSAAAPLDAQLARACAERLGLPPIGQAYGMTELSPGTHVVPLDRLHDAPAGTVGRLIAGTEMRIVSLDEPGKDLGTGESGEILIRGPQVMKGYLGRPDATAAVIDADGWLHTGDVGHVDADGWLFVVDRVKELIKYKGFQVAPAELEALLLTHPGIADAAVIGTCNEDGNEVPHAFVVRRAEAADDLTENEILLYVAERVAPYKRVRRITFIDTVPRAASGKILRRELRALREHT</sequence>
<evidence type="ECO:0000256" key="3">
    <source>
        <dbReference type="ARBA" id="ARBA00022741"/>
    </source>
</evidence>
<dbReference type="PANTHER" id="PTHR24096:SF149">
    <property type="entry name" value="AMP-BINDING DOMAIN-CONTAINING PROTEIN-RELATED"/>
    <property type="match status" value="1"/>
</dbReference>
<proteinExistence type="inferred from homology"/>
<dbReference type="FunFam" id="3.30.300.30:FF:000007">
    <property type="entry name" value="4-coumarate--CoA ligase 2"/>
    <property type="match status" value="1"/>
</dbReference>
<dbReference type="PROSITE" id="PS00455">
    <property type="entry name" value="AMP_BINDING"/>
    <property type="match status" value="1"/>
</dbReference>
<keyword evidence="2" id="KW-0436">Ligase</keyword>
<dbReference type="Pfam" id="PF00501">
    <property type="entry name" value="AMP-binding"/>
    <property type="match status" value="1"/>
</dbReference>
<dbReference type="CDD" id="cd05904">
    <property type="entry name" value="4CL"/>
    <property type="match status" value="1"/>
</dbReference>
<dbReference type="FunFam" id="3.40.50.12780:FF:000003">
    <property type="entry name" value="Long-chain-fatty-acid--CoA ligase FadD"/>
    <property type="match status" value="1"/>
</dbReference>
<dbReference type="InterPro" id="IPR000873">
    <property type="entry name" value="AMP-dep_synth/lig_dom"/>
</dbReference>
<dbReference type="PANTHER" id="PTHR24096">
    <property type="entry name" value="LONG-CHAIN-FATTY-ACID--COA LIGASE"/>
    <property type="match status" value="1"/>
</dbReference>
<evidence type="ECO:0000313" key="7">
    <source>
        <dbReference type="EMBL" id="EST27659.1"/>
    </source>
</evidence>
<dbReference type="AlphaFoldDB" id="V6KFA7"/>
<keyword evidence="4" id="KW-0067">ATP-binding</keyword>